<keyword evidence="4" id="KW-1185">Reference proteome</keyword>
<dbReference type="EMBL" id="RCCE01000001">
    <property type="protein sequence ID" value="RLJ60406.1"/>
    <property type="molecule type" value="Genomic_DNA"/>
</dbReference>
<dbReference type="InterPro" id="IPR022472">
    <property type="entry name" value="VPLPA-CTERM"/>
</dbReference>
<feature type="signal peptide" evidence="2">
    <location>
        <begin position="1"/>
        <end position="23"/>
    </location>
</feature>
<dbReference type="NCBIfam" id="TIGR03370">
    <property type="entry name" value="VPLPA-CTERM"/>
    <property type="match status" value="1"/>
</dbReference>
<reference evidence="3 4" key="1">
    <citation type="submission" date="2018-10" db="EMBL/GenBank/DDBJ databases">
        <title>Genomic Encyclopedia of Archaeal and Bacterial Type Strains, Phase II (KMG-II): from individual species to whole genera.</title>
        <authorList>
            <person name="Goeker M."/>
        </authorList>
    </citation>
    <scope>NUCLEOTIDE SEQUENCE [LARGE SCALE GENOMIC DNA]</scope>
    <source>
        <strain evidence="3 4">DSM 29466</strain>
    </source>
</reference>
<protein>
    <submittedName>
        <fullName evidence="3">Putative secreted protein</fullName>
    </submittedName>
</protein>
<keyword evidence="1" id="KW-1133">Transmembrane helix</keyword>
<evidence type="ECO:0000313" key="3">
    <source>
        <dbReference type="EMBL" id="RLJ60406.1"/>
    </source>
</evidence>
<comment type="caution">
    <text evidence="3">The sequence shown here is derived from an EMBL/GenBank/DDBJ whole genome shotgun (WGS) entry which is preliminary data.</text>
</comment>
<dbReference type="Proteomes" id="UP000269157">
    <property type="component" value="Unassembled WGS sequence"/>
</dbReference>
<keyword evidence="1" id="KW-0812">Transmembrane</keyword>
<gene>
    <name evidence="3" type="ORF">BCF46_0605</name>
</gene>
<proteinExistence type="predicted"/>
<evidence type="ECO:0000256" key="1">
    <source>
        <dbReference type="SAM" id="Phobius"/>
    </source>
</evidence>
<evidence type="ECO:0000256" key="2">
    <source>
        <dbReference type="SAM" id="SignalP"/>
    </source>
</evidence>
<name>A0A497X563_9RHOB</name>
<dbReference type="AlphaFoldDB" id="A0A497X563"/>
<evidence type="ECO:0000313" key="4">
    <source>
        <dbReference type="Proteomes" id="UP000269157"/>
    </source>
</evidence>
<feature type="chain" id="PRO_5019867217" evidence="2">
    <location>
        <begin position="24"/>
        <end position="213"/>
    </location>
</feature>
<keyword evidence="1" id="KW-0472">Membrane</keyword>
<organism evidence="3 4">
    <name type="scientific">Litoreibacter meonggei</name>
    <dbReference type="NCBI Taxonomy" id="1049199"/>
    <lineage>
        <taxon>Bacteria</taxon>
        <taxon>Pseudomonadati</taxon>
        <taxon>Pseudomonadota</taxon>
        <taxon>Alphaproteobacteria</taxon>
        <taxon>Rhodobacterales</taxon>
        <taxon>Roseobacteraceae</taxon>
        <taxon>Litoreibacter</taxon>
    </lineage>
</organism>
<accession>A0A497X563</accession>
<dbReference type="RefSeq" id="WP_121021550.1">
    <property type="nucleotide sequence ID" value="NZ_RCCE01000001.1"/>
</dbReference>
<dbReference type="OrthoDB" id="7844829at2"/>
<sequence length="213" mass="22384">MKRKNIFAAAAASASILSGAAYASPVTLTYSGLSVNPAETVDLYSPRSFNNLRAGGFNMSDGTNSFVAWCIDLFDTIGSAVYDQTRPAQVSDSEEADLNRLFSNNRSIATDNAVNSAAFQVAVWEIVYETGSSYDVGSGDFRAGDNTAVTSLAQNWLSNLGTDAGSYKLSFYESSTSQDLVSGAPVPAVPLPAGLPLLLVGVGALALTRKRRS</sequence>
<feature type="transmembrane region" description="Helical" evidence="1">
    <location>
        <begin position="188"/>
        <end position="207"/>
    </location>
</feature>
<keyword evidence="2" id="KW-0732">Signal</keyword>